<feature type="domain" description="Aldehyde oxidase/xanthine dehydrogenase second molybdopterin binding" evidence="2">
    <location>
        <begin position="41"/>
        <end position="136"/>
    </location>
</feature>
<gene>
    <name evidence="3" type="ORF">B1B_17171</name>
</gene>
<dbReference type="EMBL" id="AUZY01011473">
    <property type="protein sequence ID" value="EQD34495.1"/>
    <property type="molecule type" value="Genomic_DNA"/>
</dbReference>
<dbReference type="SUPFAM" id="SSF56003">
    <property type="entry name" value="Molybdenum cofactor-binding domain"/>
    <property type="match status" value="1"/>
</dbReference>
<dbReference type="InterPro" id="IPR046867">
    <property type="entry name" value="AldOxase/xan_DH_MoCoBD2"/>
</dbReference>
<evidence type="ECO:0000313" key="3">
    <source>
        <dbReference type="EMBL" id="EQD34495.1"/>
    </source>
</evidence>
<dbReference type="AlphaFoldDB" id="T0ZX40"/>
<dbReference type="Gene3D" id="3.30.365.10">
    <property type="entry name" value="Aldehyde oxidase/xanthine dehydrogenase, molybdopterin binding domain"/>
    <property type="match status" value="1"/>
</dbReference>
<proteinExistence type="predicted"/>
<protein>
    <submittedName>
        <fullName evidence="3">Aldehyde oxidase and xanthine dehydrogenase molybdopterin binding protein</fullName>
        <ecNumber evidence="3">1.-.-.-</ecNumber>
    </submittedName>
</protein>
<dbReference type="PANTHER" id="PTHR47495:SF1">
    <property type="entry name" value="BLL3820 PROTEIN"/>
    <property type="match status" value="1"/>
</dbReference>
<reference evidence="3" key="2">
    <citation type="journal article" date="2014" name="ISME J.">
        <title>Microbial stratification in low pH oxic and suboxic macroscopic growths along an acid mine drainage.</title>
        <authorList>
            <person name="Mendez-Garcia C."/>
            <person name="Mesa V."/>
            <person name="Sprenger R.R."/>
            <person name="Richter M."/>
            <person name="Diez M.S."/>
            <person name="Solano J."/>
            <person name="Bargiela R."/>
            <person name="Golyshina O.V."/>
            <person name="Manteca A."/>
            <person name="Ramos J.L."/>
            <person name="Gallego J.R."/>
            <person name="Llorente I."/>
            <person name="Martins Dos Santos V.A."/>
            <person name="Jensen O.N."/>
            <person name="Pelaez A.I."/>
            <person name="Sanchez J."/>
            <person name="Ferrer M."/>
        </authorList>
    </citation>
    <scope>NUCLEOTIDE SEQUENCE</scope>
</reference>
<dbReference type="PANTHER" id="PTHR47495">
    <property type="entry name" value="ALDEHYDE DEHYDROGENASE"/>
    <property type="match status" value="1"/>
</dbReference>
<accession>T0ZX40</accession>
<sequence length="184" mass="18976">MREGFRPARPWDRTPVGERAYFDLLGPGIVAVAAGRDPPAASTGGWQPPTGGAWIHLGEDGAVTAFTGKVEIGQGTRGALTRAVALELGVEPRSVRLVMGDTDLCPWDLGTFGSRSMPDALPALRVAAAALRSAVERRPPPEGGAPGLGARVRGLRTVVEVPAPTDPSAVPPLPAAPAPRVADD</sequence>
<evidence type="ECO:0000259" key="2">
    <source>
        <dbReference type="Pfam" id="PF20256"/>
    </source>
</evidence>
<reference evidence="3" key="1">
    <citation type="submission" date="2013-08" db="EMBL/GenBank/DDBJ databases">
        <authorList>
            <person name="Mendez C."/>
            <person name="Richter M."/>
            <person name="Ferrer M."/>
            <person name="Sanchez J."/>
        </authorList>
    </citation>
    <scope>NUCLEOTIDE SEQUENCE</scope>
</reference>
<organism evidence="3">
    <name type="scientific">mine drainage metagenome</name>
    <dbReference type="NCBI Taxonomy" id="410659"/>
    <lineage>
        <taxon>unclassified sequences</taxon>
        <taxon>metagenomes</taxon>
        <taxon>ecological metagenomes</taxon>
    </lineage>
</organism>
<feature type="non-terminal residue" evidence="3">
    <location>
        <position position="184"/>
    </location>
</feature>
<dbReference type="EC" id="1.-.-.-" evidence="3"/>
<comment type="caution">
    <text evidence="3">The sequence shown here is derived from an EMBL/GenBank/DDBJ whole genome shotgun (WGS) entry which is preliminary data.</text>
</comment>
<dbReference type="GO" id="GO:0016491">
    <property type="term" value="F:oxidoreductase activity"/>
    <property type="evidence" value="ECO:0007669"/>
    <property type="project" value="UniProtKB-KW"/>
</dbReference>
<dbReference type="InterPro" id="IPR037165">
    <property type="entry name" value="AldOxase/xan_DH_Mopterin-bd_sf"/>
</dbReference>
<keyword evidence="3" id="KW-0560">Oxidoreductase</keyword>
<name>T0ZX40_9ZZZZ</name>
<dbReference type="InterPro" id="IPR052516">
    <property type="entry name" value="N-heterocyclic_Hydroxylase"/>
</dbReference>
<dbReference type="Pfam" id="PF20256">
    <property type="entry name" value="MoCoBD_2"/>
    <property type="match status" value="1"/>
</dbReference>
<evidence type="ECO:0000256" key="1">
    <source>
        <dbReference type="SAM" id="MobiDB-lite"/>
    </source>
</evidence>
<feature type="region of interest" description="Disordered" evidence="1">
    <location>
        <begin position="161"/>
        <end position="184"/>
    </location>
</feature>